<evidence type="ECO:0000256" key="6">
    <source>
        <dbReference type="PROSITE-ProRule" id="PRU00169"/>
    </source>
</evidence>
<organism evidence="10 11">
    <name type="scientific">Planktothrix agardhii (strain NIVA-CYA 126/8)</name>
    <dbReference type="NCBI Taxonomy" id="388467"/>
    <lineage>
        <taxon>Bacteria</taxon>
        <taxon>Bacillati</taxon>
        <taxon>Cyanobacteriota</taxon>
        <taxon>Cyanophyceae</taxon>
        <taxon>Oscillatoriophycideae</taxon>
        <taxon>Oscillatoriales</taxon>
        <taxon>Microcoleaceae</taxon>
        <taxon>Planktothrix</taxon>
    </lineage>
</organism>
<dbReference type="STRING" id="388467.A19Y_1422"/>
<dbReference type="SUPFAM" id="SSF55874">
    <property type="entry name" value="ATPase domain of HSP90 chaperone/DNA topoisomerase II/histidine kinase"/>
    <property type="match status" value="1"/>
</dbReference>
<name>A0A073CFL9_PLAA1</name>
<evidence type="ECO:0000256" key="5">
    <source>
        <dbReference type="ARBA" id="ARBA00023012"/>
    </source>
</evidence>
<dbReference type="SUPFAM" id="SSF47384">
    <property type="entry name" value="Homodimeric domain of signal transducing histidine kinase"/>
    <property type="match status" value="1"/>
</dbReference>
<evidence type="ECO:0000259" key="9">
    <source>
        <dbReference type="PROSITE" id="PS50110"/>
    </source>
</evidence>
<dbReference type="Gene3D" id="3.40.50.2300">
    <property type="match status" value="1"/>
</dbReference>
<dbReference type="EC" id="2.7.13.3" evidence="2"/>
<dbReference type="PANTHER" id="PTHR43547">
    <property type="entry name" value="TWO-COMPONENT HISTIDINE KINASE"/>
    <property type="match status" value="1"/>
</dbReference>
<dbReference type="AlphaFoldDB" id="A0A073CFL9"/>
<evidence type="ECO:0000259" key="8">
    <source>
        <dbReference type="PROSITE" id="PS50109"/>
    </source>
</evidence>
<dbReference type="PANTHER" id="PTHR43547:SF2">
    <property type="entry name" value="HYBRID SIGNAL TRANSDUCTION HISTIDINE KINASE C"/>
    <property type="match status" value="1"/>
</dbReference>
<feature type="domain" description="Histidine kinase" evidence="8">
    <location>
        <begin position="164"/>
        <end position="418"/>
    </location>
</feature>
<dbReference type="InterPro" id="IPR011006">
    <property type="entry name" value="CheY-like_superfamily"/>
</dbReference>
<dbReference type="InterPro" id="IPR005467">
    <property type="entry name" value="His_kinase_dom"/>
</dbReference>
<dbReference type="Proteomes" id="UP000027395">
    <property type="component" value="Chromosome"/>
</dbReference>
<dbReference type="EMBL" id="CM002803">
    <property type="protein sequence ID" value="KEI66473.1"/>
    <property type="molecule type" value="Genomic_DNA"/>
</dbReference>
<dbReference type="InterPro" id="IPR036097">
    <property type="entry name" value="HisK_dim/P_sf"/>
</dbReference>
<dbReference type="PRINTS" id="PR00344">
    <property type="entry name" value="BCTRLSENSOR"/>
</dbReference>
<evidence type="ECO:0000313" key="10">
    <source>
        <dbReference type="EMBL" id="KEI66473.1"/>
    </source>
</evidence>
<keyword evidence="10" id="KW-0378">Hydrolase</keyword>
<dbReference type="SMART" id="SM00387">
    <property type="entry name" value="HATPase_c"/>
    <property type="match status" value="1"/>
</dbReference>
<proteinExistence type="predicted"/>
<dbReference type="Pfam" id="PF02518">
    <property type="entry name" value="HATPase_c"/>
    <property type="match status" value="1"/>
</dbReference>
<dbReference type="Gene3D" id="1.10.287.130">
    <property type="match status" value="1"/>
</dbReference>
<dbReference type="RefSeq" id="WP_042153179.1">
    <property type="nucleotide sequence ID" value="NZ_CM002803.1"/>
</dbReference>
<dbReference type="InterPro" id="IPR036890">
    <property type="entry name" value="HATPase_C_sf"/>
</dbReference>
<keyword evidence="4 10" id="KW-0418">Kinase</keyword>
<dbReference type="InterPro" id="IPR003594">
    <property type="entry name" value="HATPase_dom"/>
</dbReference>
<accession>A0A073CFL9</accession>
<comment type="catalytic activity">
    <reaction evidence="1">
        <text>ATP + protein L-histidine = ADP + protein N-phospho-L-histidine.</text>
        <dbReference type="EC" id="2.7.13.3"/>
    </reaction>
</comment>
<evidence type="ECO:0000256" key="4">
    <source>
        <dbReference type="ARBA" id="ARBA00022777"/>
    </source>
</evidence>
<evidence type="ECO:0000256" key="1">
    <source>
        <dbReference type="ARBA" id="ARBA00000085"/>
    </source>
</evidence>
<reference evidence="10 11" key="1">
    <citation type="journal article" date="2014" name="Appl. Environ. Microbiol.">
        <title>Elucidation of insertion elements encoded on plasmids and in vitro construction of shuttle vectors from the toxic cyanobacterium Planktothrix.</title>
        <authorList>
            <person name="Christiansen G."/>
            <person name="Goesmann A."/>
            <person name="Kurmayer R."/>
        </authorList>
    </citation>
    <scope>NUCLEOTIDE SEQUENCE [LARGE SCALE GENOMIC DNA]</scope>
    <source>
        <strain evidence="10 11">NIVA-CYA 126/8</strain>
    </source>
</reference>
<dbReference type="GO" id="GO:0000155">
    <property type="term" value="F:phosphorelay sensor kinase activity"/>
    <property type="evidence" value="ECO:0007669"/>
    <property type="project" value="InterPro"/>
</dbReference>
<dbReference type="GO" id="GO:0016787">
    <property type="term" value="F:hydrolase activity"/>
    <property type="evidence" value="ECO:0007669"/>
    <property type="project" value="UniProtKB-KW"/>
</dbReference>
<gene>
    <name evidence="10" type="ORF">A19Y_1422</name>
</gene>
<dbReference type="Gene3D" id="3.30.565.10">
    <property type="entry name" value="Histidine kinase-like ATPase, C-terminal domain"/>
    <property type="match status" value="1"/>
</dbReference>
<dbReference type="PROSITE" id="PS50110">
    <property type="entry name" value="RESPONSE_REGULATORY"/>
    <property type="match status" value="1"/>
</dbReference>
<dbReference type="PATRIC" id="fig|388467.6.peg.1363"/>
<feature type="coiled-coil region" evidence="7">
    <location>
        <begin position="117"/>
        <end position="144"/>
    </location>
</feature>
<evidence type="ECO:0000313" key="11">
    <source>
        <dbReference type="Proteomes" id="UP000027395"/>
    </source>
</evidence>
<keyword evidence="4 10" id="KW-0808">Transferase</keyword>
<dbReference type="SMART" id="SM00448">
    <property type="entry name" value="REC"/>
    <property type="match status" value="1"/>
</dbReference>
<evidence type="ECO:0000256" key="2">
    <source>
        <dbReference type="ARBA" id="ARBA00012438"/>
    </source>
</evidence>
<keyword evidence="7" id="KW-0175">Coiled coil</keyword>
<dbReference type="InterPro" id="IPR001789">
    <property type="entry name" value="Sig_transdc_resp-reg_receiver"/>
</dbReference>
<keyword evidence="11" id="KW-1185">Reference proteome</keyword>
<dbReference type="HOGENOM" id="CLU_000445_114_72_3"/>
<dbReference type="Pfam" id="PF00072">
    <property type="entry name" value="Response_reg"/>
    <property type="match status" value="1"/>
</dbReference>
<feature type="domain" description="Response regulatory" evidence="9">
    <location>
        <begin position="6"/>
        <end position="122"/>
    </location>
</feature>
<dbReference type="CDD" id="cd19920">
    <property type="entry name" value="REC_PA4781-like"/>
    <property type="match status" value="1"/>
</dbReference>
<dbReference type="SUPFAM" id="SSF52172">
    <property type="entry name" value="CheY-like"/>
    <property type="match status" value="1"/>
</dbReference>
<feature type="modified residue" description="4-aspartylphosphate" evidence="6">
    <location>
        <position position="55"/>
    </location>
</feature>
<keyword evidence="3 6" id="KW-0597">Phosphoprotein</keyword>
<keyword evidence="5" id="KW-0902">Two-component regulatory system</keyword>
<evidence type="ECO:0000256" key="3">
    <source>
        <dbReference type="ARBA" id="ARBA00022553"/>
    </source>
</evidence>
<sequence>MQDLGFILIVDDNPTNLAVLSQTLKSAGFAVRVAEDGESALQLVARKPPALILLDVQMPGIDGFETCKKLKADPKTQAIPIIFLTALTDVQNKVKGLSLGAVDYISKPFEQEEVLARVRVHLQLKNLTENLEQLVAERTAVLEQAQVQLVQQEKLSTLGQLVTGIAHEMNNPISCIVNNIPPAQEYILDINHILTLCQSHYDQLPKPIQKAIIATDLDFVLDDLNKLLNSIKLSTDRIQDISISLRNFARSDASIKVLFDIHKSIDSTLLILSHRLKPLGERAAIQLVKEYGDLPLIECYPGQLNQVFMNILANSIDAIEEAGKNGEFDHHIPIIKVETTQPDSKSVLIKISDNGIGMTKEISQRIFEPLFTTKPVGQGTGLGLLIVNQIIERHHGKLNLYSTPREGTKLEIILPLNEQQAIDRI</sequence>
<protein>
    <recommendedName>
        <fullName evidence="2">histidine kinase</fullName>
        <ecNumber evidence="2">2.7.13.3</ecNumber>
    </recommendedName>
</protein>
<dbReference type="InterPro" id="IPR004358">
    <property type="entry name" value="Sig_transdc_His_kin-like_C"/>
</dbReference>
<evidence type="ECO:0000256" key="7">
    <source>
        <dbReference type="SAM" id="Coils"/>
    </source>
</evidence>
<dbReference type="eggNOG" id="COG4191">
    <property type="taxonomic scope" value="Bacteria"/>
</dbReference>
<dbReference type="PROSITE" id="PS50109">
    <property type="entry name" value="HIS_KIN"/>
    <property type="match status" value="1"/>
</dbReference>